<accession>A0A7S4VJT4</accession>
<evidence type="ECO:0000256" key="3">
    <source>
        <dbReference type="RuleBase" id="RU003651"/>
    </source>
</evidence>
<feature type="signal peptide" evidence="5">
    <location>
        <begin position="1"/>
        <end position="24"/>
    </location>
</feature>
<dbReference type="GO" id="GO:0016887">
    <property type="term" value="F:ATP hydrolysis activity"/>
    <property type="evidence" value="ECO:0007669"/>
    <property type="project" value="InterPro"/>
</dbReference>
<dbReference type="AlphaFoldDB" id="A0A7S4VJT4"/>
<feature type="region of interest" description="Disordered" evidence="4">
    <location>
        <begin position="259"/>
        <end position="292"/>
    </location>
</feature>
<sequence>MTFTYPQILLLLFVHSHFVTSGTGKTLVAKAVATEYKLPFLSVKGPELLGSYVGESEANIREVFQMARDAAVSYRSAGVNGGGSAILFFDELDSLAPRRGEVGDGGGVMERVVATLLSELDSGGGNDNRNRATYVGDIDNADNEDTDATQTSPSIFVIGATNRPDLLDPSLLRPGRFDRKVYLGMAMTDDDRVTILSAQMRKYKFQNGVDASTVVRNMIQYVPKQLTGADLSAVASGALSRSLKRLCDEAEKEARILTEEKKRRKQQQQLLQQQERSEMDDGETLPLHTKGDESDVVDVVTVEEVLTSWDVERLEPVVTEEDLIKATHDVKPSVSNEELKKYEALKETFGA</sequence>
<evidence type="ECO:0000313" key="7">
    <source>
        <dbReference type="EMBL" id="CAE4587898.1"/>
    </source>
</evidence>
<dbReference type="GO" id="GO:0016558">
    <property type="term" value="P:protein import into peroxisome matrix"/>
    <property type="evidence" value="ECO:0007669"/>
    <property type="project" value="TreeGrafter"/>
</dbReference>
<dbReference type="Gene3D" id="3.40.50.300">
    <property type="entry name" value="P-loop containing nucleotide triphosphate hydrolases"/>
    <property type="match status" value="1"/>
</dbReference>
<dbReference type="InterPro" id="IPR015415">
    <property type="entry name" value="Spast_Vps4_C"/>
</dbReference>
<dbReference type="InterPro" id="IPR003959">
    <property type="entry name" value="ATPase_AAA_core"/>
</dbReference>
<dbReference type="SMART" id="SM00382">
    <property type="entry name" value="AAA"/>
    <property type="match status" value="1"/>
</dbReference>
<organism evidence="7">
    <name type="scientific">Ditylum brightwellii</name>
    <dbReference type="NCBI Taxonomy" id="49249"/>
    <lineage>
        <taxon>Eukaryota</taxon>
        <taxon>Sar</taxon>
        <taxon>Stramenopiles</taxon>
        <taxon>Ochrophyta</taxon>
        <taxon>Bacillariophyta</taxon>
        <taxon>Mediophyceae</taxon>
        <taxon>Lithodesmiophycidae</taxon>
        <taxon>Lithodesmiales</taxon>
        <taxon>Lithodesmiaceae</taxon>
        <taxon>Ditylum</taxon>
    </lineage>
</organism>
<feature type="chain" id="PRO_5030537975" description="AAA+ ATPase domain-containing protein" evidence="5">
    <location>
        <begin position="25"/>
        <end position="351"/>
    </location>
</feature>
<dbReference type="InterPro" id="IPR027417">
    <property type="entry name" value="P-loop_NTPase"/>
</dbReference>
<dbReference type="PANTHER" id="PTHR23077:SF9">
    <property type="entry name" value="PEROXISOMAL ATPASE PEX6"/>
    <property type="match status" value="1"/>
</dbReference>
<dbReference type="InterPro" id="IPR003960">
    <property type="entry name" value="ATPase_AAA_CS"/>
</dbReference>
<keyword evidence="1 3" id="KW-0547">Nucleotide-binding</keyword>
<evidence type="ECO:0000259" key="6">
    <source>
        <dbReference type="SMART" id="SM00382"/>
    </source>
</evidence>
<dbReference type="PANTHER" id="PTHR23077">
    <property type="entry name" value="AAA-FAMILY ATPASE"/>
    <property type="match status" value="1"/>
</dbReference>
<proteinExistence type="inferred from homology"/>
<keyword evidence="5" id="KW-0732">Signal</keyword>
<protein>
    <recommendedName>
        <fullName evidence="6">AAA+ ATPase domain-containing protein</fullName>
    </recommendedName>
</protein>
<dbReference type="Pfam" id="PF09336">
    <property type="entry name" value="Vps4_C"/>
    <property type="match status" value="1"/>
</dbReference>
<dbReference type="PROSITE" id="PS00674">
    <property type="entry name" value="AAA"/>
    <property type="match status" value="1"/>
</dbReference>
<dbReference type="EMBL" id="HBNS01005993">
    <property type="protein sequence ID" value="CAE4587898.1"/>
    <property type="molecule type" value="Transcribed_RNA"/>
</dbReference>
<dbReference type="GO" id="GO:0005524">
    <property type="term" value="F:ATP binding"/>
    <property type="evidence" value="ECO:0007669"/>
    <property type="project" value="UniProtKB-KW"/>
</dbReference>
<evidence type="ECO:0000256" key="2">
    <source>
        <dbReference type="ARBA" id="ARBA00022840"/>
    </source>
</evidence>
<evidence type="ECO:0000256" key="5">
    <source>
        <dbReference type="SAM" id="SignalP"/>
    </source>
</evidence>
<dbReference type="Pfam" id="PF00004">
    <property type="entry name" value="AAA"/>
    <property type="match status" value="1"/>
</dbReference>
<dbReference type="InterPro" id="IPR050168">
    <property type="entry name" value="AAA_ATPase_domain"/>
</dbReference>
<dbReference type="GO" id="GO:0005778">
    <property type="term" value="C:peroxisomal membrane"/>
    <property type="evidence" value="ECO:0007669"/>
    <property type="project" value="TreeGrafter"/>
</dbReference>
<dbReference type="Gene3D" id="1.10.8.60">
    <property type="match status" value="1"/>
</dbReference>
<gene>
    <name evidence="7" type="ORF">DBRI00130_LOCUS4874</name>
</gene>
<evidence type="ECO:0000256" key="1">
    <source>
        <dbReference type="ARBA" id="ARBA00022741"/>
    </source>
</evidence>
<evidence type="ECO:0000256" key="4">
    <source>
        <dbReference type="SAM" id="MobiDB-lite"/>
    </source>
</evidence>
<keyword evidence="2 3" id="KW-0067">ATP-binding</keyword>
<name>A0A7S4VJT4_9STRA</name>
<reference evidence="7" key="1">
    <citation type="submission" date="2021-01" db="EMBL/GenBank/DDBJ databases">
        <authorList>
            <person name="Corre E."/>
            <person name="Pelletier E."/>
            <person name="Niang G."/>
            <person name="Scheremetjew M."/>
            <person name="Finn R."/>
            <person name="Kale V."/>
            <person name="Holt S."/>
            <person name="Cochrane G."/>
            <person name="Meng A."/>
            <person name="Brown T."/>
            <person name="Cohen L."/>
        </authorList>
    </citation>
    <scope>NUCLEOTIDE SEQUENCE</scope>
    <source>
        <strain evidence="7">GSO104</strain>
    </source>
</reference>
<comment type="similarity">
    <text evidence="3">Belongs to the AAA ATPase family.</text>
</comment>
<dbReference type="InterPro" id="IPR003593">
    <property type="entry name" value="AAA+_ATPase"/>
</dbReference>
<feature type="domain" description="AAA+ ATPase" evidence="6">
    <location>
        <begin position="15"/>
        <end position="186"/>
    </location>
</feature>
<dbReference type="SUPFAM" id="SSF52540">
    <property type="entry name" value="P-loop containing nucleoside triphosphate hydrolases"/>
    <property type="match status" value="1"/>
</dbReference>
<dbReference type="GO" id="GO:0005829">
    <property type="term" value="C:cytosol"/>
    <property type="evidence" value="ECO:0007669"/>
    <property type="project" value="TreeGrafter"/>
</dbReference>